<organism evidence="1 2">
    <name type="scientific">Dreissena polymorpha</name>
    <name type="common">Zebra mussel</name>
    <name type="synonym">Mytilus polymorpha</name>
    <dbReference type="NCBI Taxonomy" id="45954"/>
    <lineage>
        <taxon>Eukaryota</taxon>
        <taxon>Metazoa</taxon>
        <taxon>Spiralia</taxon>
        <taxon>Lophotrochozoa</taxon>
        <taxon>Mollusca</taxon>
        <taxon>Bivalvia</taxon>
        <taxon>Autobranchia</taxon>
        <taxon>Heteroconchia</taxon>
        <taxon>Euheterodonta</taxon>
        <taxon>Imparidentia</taxon>
        <taxon>Neoheterodontei</taxon>
        <taxon>Myida</taxon>
        <taxon>Dreissenoidea</taxon>
        <taxon>Dreissenidae</taxon>
        <taxon>Dreissena</taxon>
    </lineage>
</organism>
<reference evidence="1" key="2">
    <citation type="submission" date="2020-11" db="EMBL/GenBank/DDBJ databases">
        <authorList>
            <person name="McCartney M.A."/>
            <person name="Auch B."/>
            <person name="Kono T."/>
            <person name="Mallez S."/>
            <person name="Becker A."/>
            <person name="Gohl D.M."/>
            <person name="Silverstein K.A.T."/>
            <person name="Koren S."/>
            <person name="Bechman K.B."/>
            <person name="Herman A."/>
            <person name="Abrahante J.E."/>
            <person name="Garbe J."/>
        </authorList>
    </citation>
    <scope>NUCLEOTIDE SEQUENCE</scope>
    <source>
        <strain evidence="1">Duluth1</strain>
        <tissue evidence="1">Whole animal</tissue>
    </source>
</reference>
<protein>
    <submittedName>
        <fullName evidence="1">Uncharacterized protein</fullName>
    </submittedName>
</protein>
<evidence type="ECO:0000313" key="2">
    <source>
        <dbReference type="Proteomes" id="UP000828390"/>
    </source>
</evidence>
<dbReference type="Proteomes" id="UP000828390">
    <property type="component" value="Unassembled WGS sequence"/>
</dbReference>
<accession>A0A9D4HPA9</accession>
<proteinExistence type="predicted"/>
<dbReference type="AlphaFoldDB" id="A0A9D4HPA9"/>
<evidence type="ECO:0000313" key="1">
    <source>
        <dbReference type="EMBL" id="KAH3725950.1"/>
    </source>
</evidence>
<sequence>MDYSSGVWGYKTYSKCDTLQHRAIRAFLGVHRHASNIVINGDVGWQTTTARHHIGMLRLWDRLVKMPDNRLTKRIFNWDFSQNKGWNSDIKHIFESLNLQHLFASRSMGNISLDSLLSRGTEHYKKNDINK</sequence>
<comment type="caution">
    <text evidence="1">The sequence shown here is derived from an EMBL/GenBank/DDBJ whole genome shotgun (WGS) entry which is preliminary data.</text>
</comment>
<dbReference type="EMBL" id="JAIWYP010000012">
    <property type="protein sequence ID" value="KAH3725950.1"/>
    <property type="molecule type" value="Genomic_DNA"/>
</dbReference>
<reference evidence="1" key="1">
    <citation type="journal article" date="2019" name="bioRxiv">
        <title>The Genome of the Zebra Mussel, Dreissena polymorpha: A Resource for Invasive Species Research.</title>
        <authorList>
            <person name="McCartney M.A."/>
            <person name="Auch B."/>
            <person name="Kono T."/>
            <person name="Mallez S."/>
            <person name="Zhang Y."/>
            <person name="Obille A."/>
            <person name="Becker A."/>
            <person name="Abrahante J.E."/>
            <person name="Garbe J."/>
            <person name="Badalamenti J.P."/>
            <person name="Herman A."/>
            <person name="Mangelson H."/>
            <person name="Liachko I."/>
            <person name="Sullivan S."/>
            <person name="Sone E.D."/>
            <person name="Koren S."/>
            <person name="Silverstein K.A.T."/>
            <person name="Beckman K.B."/>
            <person name="Gohl D.M."/>
        </authorList>
    </citation>
    <scope>NUCLEOTIDE SEQUENCE</scope>
    <source>
        <strain evidence="1">Duluth1</strain>
        <tissue evidence="1">Whole animal</tissue>
    </source>
</reference>
<keyword evidence="2" id="KW-1185">Reference proteome</keyword>
<name>A0A9D4HPA9_DREPO</name>
<gene>
    <name evidence="1" type="ORF">DPMN_051805</name>
</gene>